<feature type="compositionally biased region" description="Polar residues" evidence="1">
    <location>
        <begin position="79"/>
        <end position="94"/>
    </location>
</feature>
<evidence type="ECO:0000256" key="1">
    <source>
        <dbReference type="SAM" id="MobiDB-lite"/>
    </source>
</evidence>
<feature type="compositionally biased region" description="Low complexity" evidence="1">
    <location>
        <begin position="165"/>
        <end position="184"/>
    </location>
</feature>
<feature type="compositionally biased region" description="Low complexity" evidence="1">
    <location>
        <begin position="308"/>
        <end position="351"/>
    </location>
</feature>
<sequence>MFVSIKYDPERFKSLHSSANTPHTGRTTRRSSMPDYTNTTIALSTKYNTNTSTSNSQSSSFTSSPTKIVKFKYNSRRFVNSPASTNSGILNNTPEFKPDINNKSVSTSPTTGIKSLNNADKNMRGKYDMKERTPTAESQTFDINSSPIKDSRTATTKTRTPSVVSTPSQTPARTPTPTSTSVTTPNHLISIIPVSKELSRMTNEMKQMIDSMKKYNEGYVVPTTSSTPVSTNTEKLFNRKHINGDQGGSKNNNSTGGSVSVNSIKHNLEIENRWYKNMYVVSDRLNFMKEVYKAVNKLKEKKIAAEAAAATTSTTTADDTTSTTVPAATTAETATTTSITTPTSNNDNINNTDHDKELKVKEKIKLMMMMGSSSPVKNEREEYTDNGSSPVKSSALENNDSFGKNYNDEDGDDDEEDNEDEDEDDGDDSEERMGFDSNSRRRKRRHRSNGESSNGDIVDIKGV</sequence>
<feature type="compositionally biased region" description="Acidic residues" evidence="1">
    <location>
        <begin position="408"/>
        <end position="430"/>
    </location>
</feature>
<feature type="compositionally biased region" description="Basic and acidic residues" evidence="1">
    <location>
        <begin position="121"/>
        <end position="134"/>
    </location>
</feature>
<dbReference type="EMBL" id="JABWAD010000037">
    <property type="protein sequence ID" value="KAF6069372.1"/>
    <property type="molecule type" value="Genomic_DNA"/>
</dbReference>
<feature type="region of interest" description="Disordered" evidence="1">
    <location>
        <begin position="308"/>
        <end position="356"/>
    </location>
</feature>
<feature type="compositionally biased region" description="Polar residues" evidence="1">
    <location>
        <begin position="385"/>
        <end position="404"/>
    </location>
</feature>
<protein>
    <submittedName>
        <fullName evidence="2">Uncharacterized protein</fullName>
    </submittedName>
</protein>
<accession>A0A8H6F4Y1</accession>
<feature type="region of interest" description="Disordered" evidence="1">
    <location>
        <begin position="14"/>
        <end position="36"/>
    </location>
</feature>
<name>A0A8H6F4Y1_CANAX</name>
<evidence type="ECO:0000313" key="3">
    <source>
        <dbReference type="Proteomes" id="UP000536275"/>
    </source>
</evidence>
<evidence type="ECO:0000313" key="2">
    <source>
        <dbReference type="EMBL" id="KAF6069372.1"/>
    </source>
</evidence>
<proteinExistence type="predicted"/>
<feature type="compositionally biased region" description="Polar residues" evidence="1">
    <location>
        <begin position="135"/>
        <end position="164"/>
    </location>
</feature>
<feature type="region of interest" description="Disordered" evidence="1">
    <location>
        <begin position="371"/>
        <end position="463"/>
    </location>
</feature>
<feature type="compositionally biased region" description="Polar residues" evidence="1">
    <location>
        <begin position="101"/>
        <end position="120"/>
    </location>
</feature>
<feature type="compositionally biased region" description="Polar residues" evidence="1">
    <location>
        <begin position="15"/>
        <end position="36"/>
    </location>
</feature>
<reference evidence="2 3" key="1">
    <citation type="submission" date="2020-03" db="EMBL/GenBank/DDBJ databases">
        <title>FDA dAtabase for Regulatory Grade micrObial Sequences (FDA-ARGOS): Supporting development and validation of Infectious Disease Dx tests.</title>
        <authorList>
            <person name="Campos J."/>
            <person name="Goldberg B."/>
            <person name="Tallon L."/>
            <person name="Sadzewicz L."/>
            <person name="Vavikolanu K."/>
            <person name="Mehta A."/>
            <person name="Aluvathingal J."/>
            <person name="Nadendla S."/>
            <person name="Nandy P."/>
            <person name="Geyer C."/>
            <person name="Yan Y."/>
            <person name="Sichtig H."/>
        </authorList>
    </citation>
    <scope>NUCLEOTIDE SEQUENCE [LARGE SCALE GENOMIC DNA]</scope>
    <source>
        <strain evidence="2 3">FDAARGOS_656</strain>
    </source>
</reference>
<organism evidence="2 3">
    <name type="scientific">Candida albicans</name>
    <name type="common">Yeast</name>
    <dbReference type="NCBI Taxonomy" id="5476"/>
    <lineage>
        <taxon>Eukaryota</taxon>
        <taxon>Fungi</taxon>
        <taxon>Dikarya</taxon>
        <taxon>Ascomycota</taxon>
        <taxon>Saccharomycotina</taxon>
        <taxon>Pichiomycetes</taxon>
        <taxon>Debaryomycetaceae</taxon>
        <taxon>Candida/Lodderomyces clade</taxon>
        <taxon>Candida</taxon>
    </lineage>
</organism>
<gene>
    <name evidence="2" type="ORF">FOB64_003025</name>
</gene>
<comment type="caution">
    <text evidence="2">The sequence shown here is derived from an EMBL/GenBank/DDBJ whole genome shotgun (WGS) entry which is preliminary data.</text>
</comment>
<dbReference type="Proteomes" id="UP000536275">
    <property type="component" value="Unassembled WGS sequence"/>
</dbReference>
<feature type="region of interest" description="Disordered" evidence="1">
    <location>
        <begin position="79"/>
        <end position="184"/>
    </location>
</feature>
<dbReference type="AlphaFoldDB" id="A0A8H6F4Y1"/>